<keyword evidence="6 13" id="KW-0418">Kinase</keyword>
<keyword evidence="9" id="KW-0460">Magnesium</keyword>
<dbReference type="Proteomes" id="UP000037446">
    <property type="component" value="Unassembled WGS sequence"/>
</dbReference>
<dbReference type="CDD" id="cd24067">
    <property type="entry name" value="ASKHA_NBD_ROK_BsFRK-like"/>
    <property type="match status" value="1"/>
</dbReference>
<dbReference type="InterPro" id="IPR049874">
    <property type="entry name" value="ROK_cs"/>
</dbReference>
<dbReference type="GO" id="GO:0046872">
    <property type="term" value="F:metal ion binding"/>
    <property type="evidence" value="ECO:0007669"/>
    <property type="project" value="UniProtKB-KW"/>
</dbReference>
<dbReference type="PANTHER" id="PTHR42742">
    <property type="entry name" value="TRANSCRIPTIONAL REPRESSOR MPRA"/>
    <property type="match status" value="1"/>
</dbReference>
<organism evidence="13 14">
    <name type="scientific">Qipengyuania citrea LAMA 915</name>
    <dbReference type="NCBI Taxonomy" id="1306953"/>
    <lineage>
        <taxon>Bacteria</taxon>
        <taxon>Pseudomonadati</taxon>
        <taxon>Pseudomonadota</taxon>
        <taxon>Alphaproteobacteria</taxon>
        <taxon>Sphingomonadales</taxon>
        <taxon>Erythrobacteraceae</taxon>
        <taxon>Qipengyuania</taxon>
    </lineage>
</organism>
<dbReference type="STRING" id="1306953.J121_334"/>
<evidence type="ECO:0000256" key="6">
    <source>
        <dbReference type="ARBA" id="ARBA00022777"/>
    </source>
</evidence>
<reference evidence="13" key="1">
    <citation type="submission" date="2015-02" db="EMBL/GenBank/DDBJ databases">
        <authorList>
            <person name="Chooi Y.-H."/>
        </authorList>
    </citation>
    <scope>NUCLEOTIDE SEQUENCE [LARGE SCALE GENOMIC DNA]</scope>
    <source>
        <strain evidence="13">LAMA 915</strain>
    </source>
</reference>
<protein>
    <recommendedName>
        <fullName evidence="11">fructokinase</fullName>
        <ecNumber evidence="11">2.7.1.4</ecNumber>
    </recommendedName>
</protein>
<proteinExistence type="inferred from homology"/>
<keyword evidence="4" id="KW-0479">Metal-binding</keyword>
<dbReference type="InterPro" id="IPR051804">
    <property type="entry name" value="Carb_Metab_Reg_Kinase/Isom"/>
</dbReference>
<evidence type="ECO:0000256" key="9">
    <source>
        <dbReference type="ARBA" id="ARBA00022842"/>
    </source>
</evidence>
<dbReference type="Pfam" id="PF00480">
    <property type="entry name" value="ROK"/>
    <property type="match status" value="1"/>
</dbReference>
<dbReference type="GO" id="GO:0008865">
    <property type="term" value="F:fructokinase activity"/>
    <property type="evidence" value="ECO:0007669"/>
    <property type="project" value="UniProtKB-EC"/>
</dbReference>
<comment type="cofactor">
    <cofactor evidence="1">
        <name>Mg(2+)</name>
        <dbReference type="ChEBI" id="CHEBI:18420"/>
    </cofactor>
</comment>
<keyword evidence="8" id="KW-0067">ATP-binding</keyword>
<keyword evidence="3 13" id="KW-0808">Transferase</keyword>
<comment type="similarity">
    <text evidence="2">Belongs to the ROK (NagC/XylR) family.</text>
</comment>
<dbReference type="Gene3D" id="3.30.420.40">
    <property type="match status" value="2"/>
</dbReference>
<name>A0A0L1KF16_9SPHN</name>
<dbReference type="SUPFAM" id="SSF53067">
    <property type="entry name" value="Actin-like ATPase domain"/>
    <property type="match status" value="1"/>
</dbReference>
<comment type="caution">
    <text evidence="13">The sequence shown here is derived from an EMBL/GenBank/DDBJ whole genome shotgun (WGS) entry which is preliminary data.</text>
</comment>
<evidence type="ECO:0000256" key="11">
    <source>
        <dbReference type="ARBA" id="ARBA00038887"/>
    </source>
</evidence>
<keyword evidence="5" id="KW-0547">Nucleotide-binding</keyword>
<evidence type="ECO:0000256" key="7">
    <source>
        <dbReference type="ARBA" id="ARBA00022833"/>
    </source>
</evidence>
<evidence type="ECO:0000256" key="8">
    <source>
        <dbReference type="ARBA" id="ARBA00022840"/>
    </source>
</evidence>
<dbReference type="EMBL" id="JYNE01000022">
    <property type="protein sequence ID" value="KNH02553.1"/>
    <property type="molecule type" value="Genomic_DNA"/>
</dbReference>
<evidence type="ECO:0000256" key="4">
    <source>
        <dbReference type="ARBA" id="ARBA00022723"/>
    </source>
</evidence>
<evidence type="ECO:0000256" key="3">
    <source>
        <dbReference type="ARBA" id="ARBA00022679"/>
    </source>
</evidence>
<dbReference type="InterPro" id="IPR043129">
    <property type="entry name" value="ATPase_NBD"/>
</dbReference>
<dbReference type="PROSITE" id="PS01125">
    <property type="entry name" value="ROK"/>
    <property type="match status" value="1"/>
</dbReference>
<keyword evidence="10" id="KW-0119">Carbohydrate metabolism</keyword>
<dbReference type="AlphaFoldDB" id="A0A0L1KF16"/>
<evidence type="ECO:0000256" key="2">
    <source>
        <dbReference type="ARBA" id="ARBA00006479"/>
    </source>
</evidence>
<evidence type="ECO:0000256" key="1">
    <source>
        <dbReference type="ARBA" id="ARBA00001946"/>
    </source>
</evidence>
<comment type="catalytic activity">
    <reaction evidence="12">
        <text>D-fructose + ATP = D-fructose 6-phosphate + ADP + H(+)</text>
        <dbReference type="Rhea" id="RHEA:16125"/>
        <dbReference type="ChEBI" id="CHEBI:15378"/>
        <dbReference type="ChEBI" id="CHEBI:30616"/>
        <dbReference type="ChEBI" id="CHEBI:37721"/>
        <dbReference type="ChEBI" id="CHEBI:61527"/>
        <dbReference type="ChEBI" id="CHEBI:456216"/>
        <dbReference type="EC" id="2.7.1.4"/>
    </reaction>
</comment>
<keyword evidence="7" id="KW-0862">Zinc</keyword>
<accession>A0A0L1KF16</accession>
<evidence type="ECO:0000313" key="14">
    <source>
        <dbReference type="Proteomes" id="UP000037446"/>
    </source>
</evidence>
<dbReference type="GO" id="GO:0005524">
    <property type="term" value="F:ATP binding"/>
    <property type="evidence" value="ECO:0007669"/>
    <property type="project" value="UniProtKB-KW"/>
</dbReference>
<evidence type="ECO:0000313" key="13">
    <source>
        <dbReference type="EMBL" id="KNH02553.1"/>
    </source>
</evidence>
<evidence type="ECO:0000256" key="12">
    <source>
        <dbReference type="ARBA" id="ARBA00048451"/>
    </source>
</evidence>
<dbReference type="FunFam" id="3.30.420.40:FF:000153">
    <property type="entry name" value="Putative fructokinase"/>
    <property type="match status" value="1"/>
</dbReference>
<dbReference type="PATRIC" id="fig|1306953.7.peg.338"/>
<dbReference type="InterPro" id="IPR000600">
    <property type="entry name" value="ROK"/>
</dbReference>
<dbReference type="PANTHER" id="PTHR42742:SF3">
    <property type="entry name" value="FRUCTOKINASE"/>
    <property type="match status" value="1"/>
</dbReference>
<dbReference type="EC" id="2.7.1.4" evidence="11"/>
<gene>
    <name evidence="13" type="ORF">J121_334</name>
</gene>
<evidence type="ECO:0000256" key="5">
    <source>
        <dbReference type="ARBA" id="ARBA00022741"/>
    </source>
</evidence>
<dbReference type="RefSeq" id="WP_050599979.1">
    <property type="nucleotide sequence ID" value="NZ_JYNE01000022.1"/>
</dbReference>
<evidence type="ECO:0000256" key="10">
    <source>
        <dbReference type="ARBA" id="ARBA00023277"/>
    </source>
</evidence>
<sequence length="295" mass="30181">MTGARPLFGGIEAGGTKFVLAVGHSPTEILARHALPTRAPEATLRQTEAWFREQGPLAALGIASFGPAVVDRADGSWGHIGTTPKPGWSGCDLAGHFSRAFDVPVGFDTDVNGAALAESAFGAGRELASLAYVTVGTGIGGGLVVDGRALHGAAHPEMGHLFPRRHPEDGEFEGICPAHGDCLEGLACGPAILQRWGGSLSDLPDDHEAHAVIASYLGQLCHAIFAMTAAEIVVLGGGVMHTPGLLERTREAAARLDRGYLPGGARHAIVAPALGPNAGIAGAILLAQAARAENS</sequence>